<dbReference type="Gene3D" id="3.30.2170.10">
    <property type="entry name" value="archaeoglobus fulgidus dsm 4304 superfamily"/>
    <property type="match status" value="2"/>
</dbReference>
<dbReference type="Proteomes" id="UP000515159">
    <property type="component" value="Chromosome 10"/>
</dbReference>
<keyword evidence="4 8" id="KW-0255">Endonuclease</keyword>
<organism evidence="7 8">
    <name type="scientific">Geotrypetes seraphini</name>
    <name type="common">Gaboon caecilian</name>
    <name type="synonym">Caecilia seraphini</name>
    <dbReference type="NCBI Taxonomy" id="260995"/>
    <lineage>
        <taxon>Eukaryota</taxon>
        <taxon>Metazoa</taxon>
        <taxon>Chordata</taxon>
        <taxon>Craniata</taxon>
        <taxon>Vertebrata</taxon>
        <taxon>Euteleostomi</taxon>
        <taxon>Amphibia</taxon>
        <taxon>Gymnophiona</taxon>
        <taxon>Geotrypetes</taxon>
    </lineage>
</organism>
<accession>A0A6P8SF63</accession>
<dbReference type="PANTHER" id="PTHR28511:SF1">
    <property type="entry name" value="ENDONUCLEASE V"/>
    <property type="match status" value="1"/>
</dbReference>
<evidence type="ECO:0000313" key="7">
    <source>
        <dbReference type="Proteomes" id="UP000515159"/>
    </source>
</evidence>
<dbReference type="PANTHER" id="PTHR28511">
    <property type="entry name" value="ENDONUCLEASE V"/>
    <property type="match status" value="1"/>
</dbReference>
<dbReference type="CDD" id="cd06559">
    <property type="entry name" value="Endonuclease_V"/>
    <property type="match status" value="1"/>
</dbReference>
<comment type="subcellular location">
    <subcellularLocation>
        <location evidence="1">Cytoplasm</location>
    </subcellularLocation>
</comment>
<dbReference type="Pfam" id="PF04493">
    <property type="entry name" value="Endonuclease_5"/>
    <property type="match status" value="2"/>
</dbReference>
<name>A0A6P8SF63_GEOSA</name>
<protein>
    <submittedName>
        <fullName evidence="8">Endonuclease V isoform X3</fullName>
    </submittedName>
</protein>
<evidence type="ECO:0000256" key="3">
    <source>
        <dbReference type="ARBA" id="ARBA00022722"/>
    </source>
</evidence>
<keyword evidence="7" id="KW-1185">Reference proteome</keyword>
<evidence type="ECO:0000256" key="2">
    <source>
        <dbReference type="ARBA" id="ARBA00022490"/>
    </source>
</evidence>
<dbReference type="GO" id="GO:0016891">
    <property type="term" value="F:RNA endonuclease activity producing 5'-phosphomonoesters, hydrolytic mechanism"/>
    <property type="evidence" value="ECO:0007669"/>
    <property type="project" value="TreeGrafter"/>
</dbReference>
<keyword evidence="5" id="KW-0378">Hydrolase</keyword>
<sequence>MAEGTQESGTEKPREESDDSLSPEERELRARWEREQEQLKWRLVEGDTEEWQEEATFAGLQRVGGLDLSFVKGDEANACASLVVLSYPDLEVVYEDCCMVNLTAPYVAGFLAFREVPSLVEAVERLQDKDPSLMPQIRNLQTGGDTFPLVESSGKVLGMALRSCDKSTKPIYISVGHKMSLESAVRLIHSCCRYRVPEPIRQADIRSRAYIRQNFPHLS</sequence>
<proteinExistence type="predicted"/>
<evidence type="ECO:0000256" key="5">
    <source>
        <dbReference type="ARBA" id="ARBA00022801"/>
    </source>
</evidence>
<evidence type="ECO:0000313" key="8">
    <source>
        <dbReference type="RefSeq" id="XP_033817450.1"/>
    </source>
</evidence>
<feature type="region of interest" description="Disordered" evidence="6">
    <location>
        <begin position="1"/>
        <end position="29"/>
    </location>
</feature>
<dbReference type="GO" id="GO:0003727">
    <property type="term" value="F:single-stranded RNA binding"/>
    <property type="evidence" value="ECO:0007669"/>
    <property type="project" value="TreeGrafter"/>
</dbReference>
<gene>
    <name evidence="8" type="primary">ENDOV</name>
</gene>
<dbReference type="GeneID" id="117368178"/>
<reference evidence="8" key="1">
    <citation type="submission" date="2025-08" db="UniProtKB">
        <authorList>
            <consortium name="RefSeq"/>
        </authorList>
    </citation>
    <scope>IDENTIFICATION</scope>
</reference>
<dbReference type="GO" id="GO:0005737">
    <property type="term" value="C:cytoplasm"/>
    <property type="evidence" value="ECO:0007669"/>
    <property type="project" value="UniProtKB-SubCell"/>
</dbReference>
<dbReference type="InterPro" id="IPR007581">
    <property type="entry name" value="Endonuclease-V"/>
</dbReference>
<dbReference type="CTD" id="284131"/>
<evidence type="ECO:0000256" key="4">
    <source>
        <dbReference type="ARBA" id="ARBA00022759"/>
    </source>
</evidence>
<dbReference type="GO" id="GO:0005730">
    <property type="term" value="C:nucleolus"/>
    <property type="evidence" value="ECO:0007669"/>
    <property type="project" value="TreeGrafter"/>
</dbReference>
<dbReference type="RefSeq" id="XP_033817450.1">
    <property type="nucleotide sequence ID" value="XM_033961559.1"/>
</dbReference>
<evidence type="ECO:0000256" key="6">
    <source>
        <dbReference type="SAM" id="MobiDB-lite"/>
    </source>
</evidence>
<keyword evidence="3" id="KW-0540">Nuclease</keyword>
<dbReference type="AlphaFoldDB" id="A0A6P8SF63"/>
<keyword evidence="2" id="KW-0963">Cytoplasm</keyword>
<evidence type="ECO:0000256" key="1">
    <source>
        <dbReference type="ARBA" id="ARBA00004496"/>
    </source>
</evidence>
<dbReference type="GO" id="GO:0006281">
    <property type="term" value="P:DNA repair"/>
    <property type="evidence" value="ECO:0007669"/>
    <property type="project" value="InterPro"/>
</dbReference>